<evidence type="ECO:0000259" key="1">
    <source>
        <dbReference type="PROSITE" id="PS50943"/>
    </source>
</evidence>
<proteinExistence type="predicted"/>
<dbReference type="CDD" id="cd00093">
    <property type="entry name" value="HTH_XRE"/>
    <property type="match status" value="1"/>
</dbReference>
<dbReference type="SMART" id="SM00530">
    <property type="entry name" value="HTH_XRE"/>
    <property type="match status" value="1"/>
</dbReference>
<dbReference type="GO" id="GO:0003677">
    <property type="term" value="F:DNA binding"/>
    <property type="evidence" value="ECO:0007669"/>
    <property type="project" value="InterPro"/>
</dbReference>
<dbReference type="KEGG" id="toy:FO059_09440"/>
<evidence type="ECO:0000313" key="3">
    <source>
        <dbReference type="Proteomes" id="UP000317344"/>
    </source>
</evidence>
<sequence>MTGTSAYWQDLVRDLEDPEFLREFVVESVRIATIDRVVNALDDAREAAGVSKADLARAIQVEPATIRRLFGSGRPNPTLGTLAEVAAALGVRVTIEPLTDDEQTHVTEPLLAGCTADTVGLAHHLQALRTGSASPV</sequence>
<name>A0A516X364_9ACTN</name>
<feature type="domain" description="HTH cro/C1-type" evidence="1">
    <location>
        <begin position="41"/>
        <end position="98"/>
    </location>
</feature>
<accession>A0A516X364</accession>
<dbReference type="Pfam" id="PF13560">
    <property type="entry name" value="HTH_31"/>
    <property type="match status" value="1"/>
</dbReference>
<reference evidence="2 3" key="1">
    <citation type="submission" date="2019-07" db="EMBL/GenBank/DDBJ databases">
        <title>Tomitella cavernea sp. nov., an actinomycete isolated from soil.</title>
        <authorList>
            <person name="Cheng J."/>
        </authorList>
    </citation>
    <scope>NUCLEOTIDE SEQUENCE [LARGE SCALE GENOMIC DNA]</scope>
    <source>
        <strain evidence="2 3">HY188</strain>
    </source>
</reference>
<dbReference type="SUPFAM" id="SSF47413">
    <property type="entry name" value="lambda repressor-like DNA-binding domains"/>
    <property type="match status" value="1"/>
</dbReference>
<evidence type="ECO:0000313" key="2">
    <source>
        <dbReference type="EMBL" id="QDQ97510.1"/>
    </source>
</evidence>
<organism evidence="2 3">
    <name type="scientific">Tomitella fengzijianii</name>
    <dbReference type="NCBI Taxonomy" id="2597660"/>
    <lineage>
        <taxon>Bacteria</taxon>
        <taxon>Bacillati</taxon>
        <taxon>Actinomycetota</taxon>
        <taxon>Actinomycetes</taxon>
        <taxon>Mycobacteriales</taxon>
        <taxon>Tomitella</taxon>
    </lineage>
</organism>
<reference evidence="2 3" key="2">
    <citation type="submission" date="2019-07" db="EMBL/GenBank/DDBJ databases">
        <authorList>
            <person name="Huang Y."/>
        </authorList>
    </citation>
    <scope>NUCLEOTIDE SEQUENCE [LARGE SCALE GENOMIC DNA]</scope>
    <source>
        <strain evidence="2 3">HY188</strain>
    </source>
</reference>
<dbReference type="EMBL" id="CP041765">
    <property type="protein sequence ID" value="QDQ97510.1"/>
    <property type="molecule type" value="Genomic_DNA"/>
</dbReference>
<dbReference type="InterPro" id="IPR001387">
    <property type="entry name" value="Cro/C1-type_HTH"/>
</dbReference>
<protein>
    <submittedName>
        <fullName evidence="2">Helix-turn-helix transcriptional regulator</fullName>
    </submittedName>
</protein>
<dbReference type="PROSITE" id="PS50943">
    <property type="entry name" value="HTH_CROC1"/>
    <property type="match status" value="1"/>
</dbReference>
<dbReference type="InterPro" id="IPR010982">
    <property type="entry name" value="Lambda_DNA-bd_dom_sf"/>
</dbReference>
<dbReference type="RefSeq" id="WP_143908269.1">
    <property type="nucleotide sequence ID" value="NZ_CP041765.1"/>
</dbReference>
<dbReference type="AlphaFoldDB" id="A0A516X364"/>
<dbReference type="Proteomes" id="UP000317344">
    <property type="component" value="Chromosome"/>
</dbReference>
<keyword evidence="3" id="KW-1185">Reference proteome</keyword>
<dbReference type="OrthoDB" id="3694172at2"/>
<gene>
    <name evidence="2" type="ORF">FO059_09440</name>
</gene>
<dbReference type="Gene3D" id="1.10.260.40">
    <property type="entry name" value="lambda repressor-like DNA-binding domains"/>
    <property type="match status" value="1"/>
</dbReference>